<reference evidence="1" key="1">
    <citation type="submission" date="2018-05" db="EMBL/GenBank/DDBJ databases">
        <authorList>
            <person name="Lanie J.A."/>
            <person name="Ng W.-L."/>
            <person name="Kazmierczak K.M."/>
            <person name="Andrzejewski T.M."/>
            <person name="Davidsen T.M."/>
            <person name="Wayne K.J."/>
            <person name="Tettelin H."/>
            <person name="Glass J.I."/>
            <person name="Rusch D."/>
            <person name="Podicherti R."/>
            <person name="Tsui H.-C.T."/>
            <person name="Winkler M.E."/>
        </authorList>
    </citation>
    <scope>NUCLEOTIDE SEQUENCE</scope>
</reference>
<sequence>QSNQKQYYSCFLFQKLIELTIKRSIIEVFNNL</sequence>
<protein>
    <submittedName>
        <fullName evidence="1">Uncharacterized protein</fullName>
    </submittedName>
</protein>
<gene>
    <name evidence="1" type="ORF">METZ01_LOCUS433503</name>
</gene>
<feature type="non-terminal residue" evidence="1">
    <location>
        <position position="1"/>
    </location>
</feature>
<accession>A0A382YCD6</accession>
<proteinExistence type="predicted"/>
<name>A0A382YCD6_9ZZZZ</name>
<dbReference type="EMBL" id="UINC01174494">
    <property type="protein sequence ID" value="SVD80649.1"/>
    <property type="molecule type" value="Genomic_DNA"/>
</dbReference>
<evidence type="ECO:0000313" key="1">
    <source>
        <dbReference type="EMBL" id="SVD80649.1"/>
    </source>
</evidence>
<organism evidence="1">
    <name type="scientific">marine metagenome</name>
    <dbReference type="NCBI Taxonomy" id="408172"/>
    <lineage>
        <taxon>unclassified sequences</taxon>
        <taxon>metagenomes</taxon>
        <taxon>ecological metagenomes</taxon>
    </lineage>
</organism>
<dbReference type="AlphaFoldDB" id="A0A382YCD6"/>